<dbReference type="InterPro" id="IPR036097">
    <property type="entry name" value="HisK_dim/P_sf"/>
</dbReference>
<dbReference type="SMART" id="SM00387">
    <property type="entry name" value="HATPase_c"/>
    <property type="match status" value="1"/>
</dbReference>
<name>A0A977KVI0_9CYAN</name>
<feature type="domain" description="PAS" evidence="10">
    <location>
        <begin position="130"/>
        <end position="201"/>
    </location>
</feature>
<dbReference type="PANTHER" id="PTHR43304">
    <property type="entry name" value="PHYTOCHROME-LIKE PROTEIN CPH1"/>
    <property type="match status" value="1"/>
</dbReference>
<dbReference type="PROSITE" id="PS50109">
    <property type="entry name" value="HIS_KIN"/>
    <property type="match status" value="1"/>
</dbReference>
<dbReference type="CDD" id="cd00130">
    <property type="entry name" value="PAS"/>
    <property type="match status" value="2"/>
</dbReference>
<dbReference type="InterPro" id="IPR001789">
    <property type="entry name" value="Sig_transdc_resp-reg_receiver"/>
</dbReference>
<dbReference type="Proteomes" id="UP001065613">
    <property type="component" value="Chromosome"/>
</dbReference>
<evidence type="ECO:0000256" key="1">
    <source>
        <dbReference type="ARBA" id="ARBA00000085"/>
    </source>
</evidence>
<dbReference type="PRINTS" id="PR00344">
    <property type="entry name" value="BCTRLSENSOR"/>
</dbReference>
<protein>
    <recommendedName>
        <fullName evidence="2">histidine kinase</fullName>
        <ecNumber evidence="2">2.7.13.3</ecNumber>
    </recommendedName>
</protein>
<dbReference type="Pfam" id="PF00072">
    <property type="entry name" value="Response_reg"/>
    <property type="match status" value="1"/>
</dbReference>
<evidence type="ECO:0000256" key="3">
    <source>
        <dbReference type="ARBA" id="ARBA00022553"/>
    </source>
</evidence>
<feature type="domain" description="Histidine kinase" evidence="8">
    <location>
        <begin position="402"/>
        <end position="624"/>
    </location>
</feature>
<dbReference type="PANTHER" id="PTHR43304:SF1">
    <property type="entry name" value="PAC DOMAIN-CONTAINING PROTEIN"/>
    <property type="match status" value="1"/>
</dbReference>
<sequence length="626" mass="72610">MIDHSKQDRCTYADYLQADETTQYHLLMADSLEAGQAIWRLQQPDVVLVNVDLPDGNGLFFLEMMAPESFIQKLPVIVLMEQRNEQTIIQAMKLGAMDYLIKEEITAFFLCHSVNRLVYRYELERENRKLTDRLELALKSSHIGIWDWNIDTNELIWDKSNCELYGIFPADFQGYKTWEKRVHPEDLPLINQAVQKSLTGDQELVVEFRVIWPNKTVRYLKGYALVQRNAEGDPQRMIGTNFDITDIKQAEEDLRRSEKIFRQLFEEIPIGIAMVEANIERFYQVNRTLCEMLGYSHQELLQLNFNEITHPEDLALEAPLAAQAIAGEITSYQIEKRYRKKNGEYFWGQLKTTTIRGTKGELLYGIGMVEDITNRKQVEIKMQVSLEQEKKLNNLRSHFITMASHEFRTPLTIIYSATALVKKYSDRLTAEKKEEHLTNIIKTVQYMTKILDDMLMINSVDNEKIQFTPEPTDVIGFCENLKQSLETKGHHHIHFSWQLEQSTQHPSTRLIASFDPYLLRQTLENILSNAIKYSPQQNSVEFYFTQEPNYLIFQISDRGIGIPEEDWEDLFQPFHRGSNVGNITGVGLGLVIIQRCLSLHGGQLNFKSQIGEGTTVTVRIPQERIP</sequence>
<dbReference type="Pfam" id="PF08447">
    <property type="entry name" value="PAS_3"/>
    <property type="match status" value="2"/>
</dbReference>
<dbReference type="PROSITE" id="PS50112">
    <property type="entry name" value="PAS"/>
    <property type="match status" value="2"/>
</dbReference>
<feature type="domain" description="Response regulatory" evidence="9">
    <location>
        <begin position="1"/>
        <end position="117"/>
    </location>
</feature>
<dbReference type="Gene3D" id="3.30.450.20">
    <property type="entry name" value="PAS domain"/>
    <property type="match status" value="2"/>
</dbReference>
<dbReference type="SUPFAM" id="SSF55785">
    <property type="entry name" value="PYP-like sensor domain (PAS domain)"/>
    <property type="match status" value="2"/>
</dbReference>
<evidence type="ECO:0000256" key="6">
    <source>
        <dbReference type="ARBA" id="ARBA00023012"/>
    </source>
</evidence>
<dbReference type="InterPro" id="IPR052162">
    <property type="entry name" value="Sensor_kinase/Photoreceptor"/>
</dbReference>
<dbReference type="KEGG" id="wna:KA717_34930"/>
<comment type="catalytic activity">
    <reaction evidence="1">
        <text>ATP + protein L-histidine = ADP + protein N-phospho-L-histidine.</text>
        <dbReference type="EC" id="2.7.13.3"/>
    </reaction>
</comment>
<dbReference type="GO" id="GO:0000155">
    <property type="term" value="F:phosphorelay sensor kinase activity"/>
    <property type="evidence" value="ECO:0007669"/>
    <property type="project" value="InterPro"/>
</dbReference>
<keyword evidence="5" id="KW-0418">Kinase</keyword>
<dbReference type="Gene3D" id="3.30.565.10">
    <property type="entry name" value="Histidine kinase-like ATPase, C-terminal domain"/>
    <property type="match status" value="1"/>
</dbReference>
<dbReference type="InterPro" id="IPR011006">
    <property type="entry name" value="CheY-like_superfamily"/>
</dbReference>
<keyword evidence="6" id="KW-0902">Two-component regulatory system</keyword>
<dbReference type="PROSITE" id="PS50113">
    <property type="entry name" value="PAC"/>
    <property type="match status" value="2"/>
</dbReference>
<keyword evidence="4" id="KW-0808">Transferase</keyword>
<dbReference type="AlphaFoldDB" id="A0A977KVI0"/>
<dbReference type="InterPro" id="IPR013655">
    <property type="entry name" value="PAS_fold_3"/>
</dbReference>
<dbReference type="SMART" id="SM00388">
    <property type="entry name" value="HisKA"/>
    <property type="match status" value="1"/>
</dbReference>
<comment type="caution">
    <text evidence="7">Lacks conserved residue(s) required for the propagation of feature annotation.</text>
</comment>
<dbReference type="Gene3D" id="1.10.287.130">
    <property type="match status" value="1"/>
</dbReference>
<dbReference type="InterPro" id="IPR004358">
    <property type="entry name" value="Sig_transdc_His_kin-like_C"/>
</dbReference>
<evidence type="ECO:0000256" key="5">
    <source>
        <dbReference type="ARBA" id="ARBA00022777"/>
    </source>
</evidence>
<dbReference type="Gene3D" id="3.40.50.2300">
    <property type="match status" value="1"/>
</dbReference>
<dbReference type="SUPFAM" id="SSF52172">
    <property type="entry name" value="CheY-like"/>
    <property type="match status" value="1"/>
</dbReference>
<evidence type="ECO:0000256" key="7">
    <source>
        <dbReference type="PROSITE-ProRule" id="PRU00169"/>
    </source>
</evidence>
<evidence type="ECO:0000259" key="10">
    <source>
        <dbReference type="PROSITE" id="PS50112"/>
    </source>
</evidence>
<dbReference type="Gene3D" id="2.10.70.100">
    <property type="match status" value="1"/>
</dbReference>
<organism evidence="12">
    <name type="scientific">Woronichinia naegeliana WA131</name>
    <dbReference type="NCBI Taxonomy" id="2824559"/>
    <lineage>
        <taxon>Bacteria</taxon>
        <taxon>Bacillati</taxon>
        <taxon>Cyanobacteriota</taxon>
        <taxon>Cyanophyceae</taxon>
        <taxon>Synechococcales</taxon>
        <taxon>Coelosphaeriaceae</taxon>
        <taxon>Woronichinia</taxon>
    </lineage>
</organism>
<gene>
    <name evidence="12" type="ORF">KA717_34930</name>
</gene>
<dbReference type="PROSITE" id="PS50110">
    <property type="entry name" value="RESPONSE_REGULATORY"/>
    <property type="match status" value="1"/>
</dbReference>
<evidence type="ECO:0000256" key="4">
    <source>
        <dbReference type="ARBA" id="ARBA00022679"/>
    </source>
</evidence>
<dbReference type="InterPro" id="IPR036890">
    <property type="entry name" value="HATPase_C_sf"/>
</dbReference>
<feature type="domain" description="PAC" evidence="11">
    <location>
        <begin position="204"/>
        <end position="256"/>
    </location>
</feature>
<dbReference type="Pfam" id="PF02518">
    <property type="entry name" value="HATPase_c"/>
    <property type="match status" value="1"/>
</dbReference>
<dbReference type="InterPro" id="IPR003594">
    <property type="entry name" value="HATPase_dom"/>
</dbReference>
<accession>A0A977KVI0</accession>
<dbReference type="CDD" id="cd00082">
    <property type="entry name" value="HisKA"/>
    <property type="match status" value="1"/>
</dbReference>
<dbReference type="CDD" id="cd00075">
    <property type="entry name" value="HATPase"/>
    <property type="match status" value="1"/>
</dbReference>
<keyword evidence="3" id="KW-0597">Phosphoprotein</keyword>
<dbReference type="EMBL" id="CP073041">
    <property type="protein sequence ID" value="UXE60653.1"/>
    <property type="molecule type" value="Genomic_DNA"/>
</dbReference>
<dbReference type="EC" id="2.7.13.3" evidence="2"/>
<evidence type="ECO:0000256" key="2">
    <source>
        <dbReference type="ARBA" id="ARBA00012438"/>
    </source>
</evidence>
<dbReference type="InterPro" id="IPR001610">
    <property type="entry name" value="PAC"/>
</dbReference>
<dbReference type="InterPro" id="IPR035965">
    <property type="entry name" value="PAS-like_dom_sf"/>
</dbReference>
<feature type="domain" description="PAS" evidence="10">
    <location>
        <begin position="257"/>
        <end position="328"/>
    </location>
</feature>
<evidence type="ECO:0000259" key="8">
    <source>
        <dbReference type="PROSITE" id="PS50109"/>
    </source>
</evidence>
<dbReference type="InterPro" id="IPR005467">
    <property type="entry name" value="His_kinase_dom"/>
</dbReference>
<reference evidence="12" key="1">
    <citation type="submission" date="2021-04" db="EMBL/GenBank/DDBJ databases">
        <title>Genome sequence of Woronichinia naegeliana from Washington state freshwater lake bloom.</title>
        <authorList>
            <person name="Dreher T.W."/>
        </authorList>
    </citation>
    <scope>NUCLEOTIDE SEQUENCE</scope>
    <source>
        <strain evidence="12">WA131</strain>
    </source>
</reference>
<dbReference type="NCBIfam" id="TIGR00229">
    <property type="entry name" value="sensory_box"/>
    <property type="match status" value="2"/>
</dbReference>
<evidence type="ECO:0000259" key="9">
    <source>
        <dbReference type="PROSITE" id="PS50110"/>
    </source>
</evidence>
<dbReference type="SMART" id="SM00091">
    <property type="entry name" value="PAS"/>
    <property type="match status" value="2"/>
</dbReference>
<feature type="domain" description="PAC" evidence="11">
    <location>
        <begin position="332"/>
        <end position="384"/>
    </location>
</feature>
<dbReference type="SUPFAM" id="SSF55874">
    <property type="entry name" value="ATPase domain of HSP90 chaperone/DNA topoisomerase II/histidine kinase"/>
    <property type="match status" value="1"/>
</dbReference>
<dbReference type="Pfam" id="PF00512">
    <property type="entry name" value="HisKA"/>
    <property type="match status" value="1"/>
</dbReference>
<proteinExistence type="predicted"/>
<dbReference type="SUPFAM" id="SSF47384">
    <property type="entry name" value="Homodimeric domain of signal transducing histidine kinase"/>
    <property type="match status" value="1"/>
</dbReference>
<dbReference type="InterPro" id="IPR003661">
    <property type="entry name" value="HisK_dim/P_dom"/>
</dbReference>
<dbReference type="SMART" id="SM00086">
    <property type="entry name" value="PAC"/>
    <property type="match status" value="2"/>
</dbReference>
<dbReference type="InterPro" id="IPR000014">
    <property type="entry name" value="PAS"/>
</dbReference>
<dbReference type="InterPro" id="IPR000700">
    <property type="entry name" value="PAS-assoc_C"/>
</dbReference>
<evidence type="ECO:0000313" key="12">
    <source>
        <dbReference type="EMBL" id="UXE60653.1"/>
    </source>
</evidence>
<evidence type="ECO:0000259" key="11">
    <source>
        <dbReference type="PROSITE" id="PS50113"/>
    </source>
</evidence>